<sequence>MIAALTITKFRRYGIPFAFLGMAILRLPLWLNRNCKFWKLMGSGKDAQVDLPPDFKHWAIITTWDNEEDCDEFYASSFPIKWFRFFGYEEFTILLKALSSHGLWSGKEPFKSIENTKLDQGKIAVITRAKIHFSKLKEFKSNIKRAADQMRISEGFILSAGVGENPFLDQATFSIWENAAYMKNYAYKSFDHADIIKLTRERQWYSEDLFARFEILKMEGVFNGKSVNEYQPLHQSNN</sequence>
<feature type="transmembrane region" description="Helical" evidence="1">
    <location>
        <begin position="12"/>
        <end position="31"/>
    </location>
</feature>
<keyword evidence="1" id="KW-0812">Transmembrane</keyword>
<keyword evidence="1" id="KW-1133">Transmembrane helix</keyword>
<evidence type="ECO:0000313" key="2">
    <source>
        <dbReference type="EMBL" id="TCO22427.1"/>
    </source>
</evidence>
<reference evidence="2 3" key="1">
    <citation type="submission" date="2019-03" db="EMBL/GenBank/DDBJ databases">
        <title>Genomic Encyclopedia of Type Strains, Phase IV (KMG-IV): sequencing the most valuable type-strain genomes for metagenomic binning, comparative biology and taxonomic classification.</title>
        <authorList>
            <person name="Goeker M."/>
        </authorList>
    </citation>
    <scope>NUCLEOTIDE SEQUENCE [LARGE SCALE GENOMIC DNA]</scope>
    <source>
        <strain evidence="2 3">DSM 103236</strain>
    </source>
</reference>
<keyword evidence="1" id="KW-0472">Membrane</keyword>
<dbReference type="RefSeq" id="WP_132534264.1">
    <property type="nucleotide sequence ID" value="NZ_BMJO01000006.1"/>
</dbReference>
<name>A0A4R2HB96_9SPHI</name>
<protein>
    <submittedName>
        <fullName evidence="2">Spheroidene monooxygenase</fullName>
    </submittedName>
</protein>
<keyword evidence="2" id="KW-0503">Monooxygenase</keyword>
<organism evidence="2 3">
    <name type="scientific">Pedobacter psychrotolerans</name>
    <dbReference type="NCBI Taxonomy" id="1843235"/>
    <lineage>
        <taxon>Bacteria</taxon>
        <taxon>Pseudomonadati</taxon>
        <taxon>Bacteroidota</taxon>
        <taxon>Sphingobacteriia</taxon>
        <taxon>Sphingobacteriales</taxon>
        <taxon>Sphingobacteriaceae</taxon>
        <taxon>Pedobacter</taxon>
    </lineage>
</organism>
<dbReference type="Proteomes" id="UP000295684">
    <property type="component" value="Unassembled WGS sequence"/>
</dbReference>
<dbReference type="OrthoDB" id="1122317at2"/>
<proteinExistence type="predicted"/>
<accession>A0A4R2HB96</accession>
<dbReference type="EMBL" id="SLWO01000006">
    <property type="protein sequence ID" value="TCO22427.1"/>
    <property type="molecule type" value="Genomic_DNA"/>
</dbReference>
<dbReference type="CDD" id="cd21650">
    <property type="entry name" value="CrtA-like"/>
    <property type="match status" value="1"/>
</dbReference>
<evidence type="ECO:0000256" key="1">
    <source>
        <dbReference type="SAM" id="Phobius"/>
    </source>
</evidence>
<dbReference type="InterPro" id="IPR049574">
    <property type="entry name" value="CrtA-like"/>
</dbReference>
<evidence type="ECO:0000313" key="3">
    <source>
        <dbReference type="Proteomes" id="UP000295684"/>
    </source>
</evidence>
<gene>
    <name evidence="2" type="ORF">EV200_10667</name>
</gene>
<keyword evidence="2" id="KW-0560">Oxidoreductase</keyword>
<comment type="caution">
    <text evidence="2">The sequence shown here is derived from an EMBL/GenBank/DDBJ whole genome shotgun (WGS) entry which is preliminary data.</text>
</comment>
<dbReference type="AlphaFoldDB" id="A0A4R2HB96"/>
<dbReference type="GO" id="GO:0004497">
    <property type="term" value="F:monooxygenase activity"/>
    <property type="evidence" value="ECO:0007669"/>
    <property type="project" value="UniProtKB-KW"/>
</dbReference>